<accession>A0ABT2FDH1</accession>
<name>A0ABT2FDH1_9NEIS</name>
<dbReference type="EMBL" id="JANUXW010000007">
    <property type="protein sequence ID" value="MCS4534253.1"/>
    <property type="molecule type" value="Genomic_DNA"/>
</dbReference>
<reference evidence="1" key="1">
    <citation type="submission" date="2022-08" db="EMBL/GenBank/DDBJ databases">
        <authorList>
            <person name="Volokhov D.V."/>
            <person name="Furtak V.A."/>
            <person name="Zagorodnyaya T.A."/>
        </authorList>
    </citation>
    <scope>NUCLEOTIDE SEQUENCE</scope>
    <source>
        <strain evidence="1">CSL10203-ORH2</strain>
    </source>
</reference>
<gene>
    <name evidence="1" type="ORF">NXS09_08070</name>
</gene>
<protein>
    <recommendedName>
        <fullName evidence="3">Phage protein</fullName>
    </recommendedName>
</protein>
<evidence type="ECO:0000313" key="1">
    <source>
        <dbReference type="EMBL" id="MCS4534253.1"/>
    </source>
</evidence>
<evidence type="ECO:0008006" key="3">
    <source>
        <dbReference type="Google" id="ProtNLM"/>
    </source>
</evidence>
<comment type="caution">
    <text evidence="1">The sequence shown here is derived from an EMBL/GenBank/DDBJ whole genome shotgun (WGS) entry which is preliminary data.</text>
</comment>
<evidence type="ECO:0000313" key="2">
    <source>
        <dbReference type="Proteomes" id="UP001166947"/>
    </source>
</evidence>
<dbReference type="RefSeq" id="WP_259292040.1">
    <property type="nucleotide sequence ID" value="NZ_JANUXW010000007.1"/>
</dbReference>
<organism evidence="1 2">
    <name type="scientific">Neisseria montereyensis</name>
    <dbReference type="NCBI Taxonomy" id="2973938"/>
    <lineage>
        <taxon>Bacteria</taxon>
        <taxon>Pseudomonadati</taxon>
        <taxon>Pseudomonadota</taxon>
        <taxon>Betaproteobacteria</taxon>
        <taxon>Neisseriales</taxon>
        <taxon>Neisseriaceae</taxon>
        <taxon>Neisseria</taxon>
    </lineage>
</organism>
<keyword evidence="2" id="KW-1185">Reference proteome</keyword>
<reference evidence="1" key="2">
    <citation type="journal article" date="2023" name="Curr. Microbiol.">
        <title>Neisseria montereyensis sp. nov., Isolated from Oropharynx of California Sea Lion (Zalophus californianus): Genomic, Phylogenetic, and Phenotypic Study.</title>
        <authorList>
            <person name="Volokhov D.V."/>
            <person name="Zagorodnyaya T.A."/>
            <person name="Furtak V.A."/>
            <person name="Nattanmai G."/>
            <person name="Randall L."/>
            <person name="Jose S."/>
            <person name="Gao Y."/>
            <person name="Gulland F.M."/>
            <person name="Eisenberg T."/>
            <person name="Delmonte P."/>
            <person name="Blom J."/>
            <person name="Mitchell K.K."/>
        </authorList>
    </citation>
    <scope>NUCLEOTIDE SEQUENCE</scope>
    <source>
        <strain evidence="1">CSL10203-ORH2</strain>
    </source>
</reference>
<sequence>MDYNRKDPVMEALLRIESKQEQILENQQAMDEEIKEIRKECRKTAALYGGLGGMTVAAGFELIKIKLGIGGN</sequence>
<dbReference type="Proteomes" id="UP001166947">
    <property type="component" value="Unassembled WGS sequence"/>
</dbReference>
<proteinExistence type="predicted"/>